<protein>
    <submittedName>
        <fullName evidence="3">Uncharacterized protein</fullName>
    </submittedName>
</protein>
<reference evidence="3 4" key="1">
    <citation type="submission" date="2014-06" db="EMBL/GenBank/DDBJ databases">
        <title>Evolutionary Origins and Diversification of the Mycorrhizal Mutualists.</title>
        <authorList>
            <consortium name="DOE Joint Genome Institute"/>
            <consortium name="Mycorrhizal Genomics Consortium"/>
            <person name="Kohler A."/>
            <person name="Kuo A."/>
            <person name="Nagy L.G."/>
            <person name="Floudas D."/>
            <person name="Copeland A."/>
            <person name="Barry K.W."/>
            <person name="Cichocki N."/>
            <person name="Veneault-Fourrey C."/>
            <person name="LaButti K."/>
            <person name="Lindquist E.A."/>
            <person name="Lipzen A."/>
            <person name="Lundell T."/>
            <person name="Morin E."/>
            <person name="Murat C."/>
            <person name="Riley R."/>
            <person name="Ohm R."/>
            <person name="Sun H."/>
            <person name="Tunlid A."/>
            <person name="Henrissat B."/>
            <person name="Grigoriev I.V."/>
            <person name="Hibbett D.S."/>
            <person name="Martin F."/>
        </authorList>
    </citation>
    <scope>NUCLEOTIDE SEQUENCE [LARGE SCALE GENOMIC DNA]</scope>
    <source>
        <strain evidence="3 4">SS14</strain>
    </source>
</reference>
<evidence type="ECO:0000313" key="3">
    <source>
        <dbReference type="EMBL" id="KIJ28417.1"/>
    </source>
</evidence>
<keyword evidence="1" id="KW-0175">Coiled coil</keyword>
<dbReference type="HOGENOM" id="CLU_963684_0_0_1"/>
<accession>A0A0C9UHM8</accession>
<evidence type="ECO:0000256" key="2">
    <source>
        <dbReference type="SAM" id="MobiDB-lite"/>
    </source>
</evidence>
<dbReference type="AlphaFoldDB" id="A0A0C9UHM8"/>
<proteinExistence type="predicted"/>
<dbReference type="Proteomes" id="UP000054279">
    <property type="component" value="Unassembled WGS sequence"/>
</dbReference>
<sequence>MWPIDRSVFDDTDYATARTFQAVPTVPFSYPRNIASSEVSTSETDGEPADISSEDQDYIPEGEGSEIMVHKPFQEIIRLSSLPASSPPSEWYESTPSHTHMTISFGSDTLHPSDIYESGRPRTQREYQQLYQASDVTVHRNDLQQTNSDRAGAANAHCTISLMENETLWERMVAGKRKTNHKVNTVACVLTVPGGKEEWAEKITARTAVQEAEQQKQKVKADGQAAREQHWLQNIATMQFSKPLDKYIHKDVLKDLAACLNIDQNGTVLQLKARIKAHFQQNPILKQNV</sequence>
<feature type="region of interest" description="Disordered" evidence="2">
    <location>
        <begin position="36"/>
        <end position="55"/>
    </location>
</feature>
<keyword evidence="4" id="KW-1185">Reference proteome</keyword>
<gene>
    <name evidence="3" type="ORF">M422DRAFT_54615</name>
</gene>
<feature type="compositionally biased region" description="Acidic residues" evidence="2">
    <location>
        <begin position="44"/>
        <end position="55"/>
    </location>
</feature>
<name>A0A0C9UHM8_SPHS4</name>
<evidence type="ECO:0000313" key="4">
    <source>
        <dbReference type="Proteomes" id="UP000054279"/>
    </source>
</evidence>
<dbReference type="EMBL" id="KN837306">
    <property type="protein sequence ID" value="KIJ28417.1"/>
    <property type="molecule type" value="Genomic_DNA"/>
</dbReference>
<organism evidence="3 4">
    <name type="scientific">Sphaerobolus stellatus (strain SS14)</name>
    <dbReference type="NCBI Taxonomy" id="990650"/>
    <lineage>
        <taxon>Eukaryota</taxon>
        <taxon>Fungi</taxon>
        <taxon>Dikarya</taxon>
        <taxon>Basidiomycota</taxon>
        <taxon>Agaricomycotina</taxon>
        <taxon>Agaricomycetes</taxon>
        <taxon>Phallomycetidae</taxon>
        <taxon>Geastrales</taxon>
        <taxon>Sphaerobolaceae</taxon>
        <taxon>Sphaerobolus</taxon>
    </lineage>
</organism>
<feature type="coiled-coil region" evidence="1">
    <location>
        <begin position="202"/>
        <end position="229"/>
    </location>
</feature>
<evidence type="ECO:0000256" key="1">
    <source>
        <dbReference type="SAM" id="Coils"/>
    </source>
</evidence>